<dbReference type="Pfam" id="PF00144">
    <property type="entry name" value="Beta-lactamase"/>
    <property type="match status" value="1"/>
</dbReference>
<dbReference type="InterPro" id="IPR001466">
    <property type="entry name" value="Beta-lactam-related"/>
</dbReference>
<dbReference type="SUPFAM" id="SSF56601">
    <property type="entry name" value="beta-lactamase/transpeptidase-like"/>
    <property type="match status" value="1"/>
</dbReference>
<name>A0A8J3QL60_9ACTN</name>
<dbReference type="InterPro" id="IPR012338">
    <property type="entry name" value="Beta-lactam/transpept-like"/>
</dbReference>
<organism evidence="2 3">
    <name type="scientific">Rugosimonospora africana</name>
    <dbReference type="NCBI Taxonomy" id="556532"/>
    <lineage>
        <taxon>Bacteria</taxon>
        <taxon>Bacillati</taxon>
        <taxon>Actinomycetota</taxon>
        <taxon>Actinomycetes</taxon>
        <taxon>Micromonosporales</taxon>
        <taxon>Micromonosporaceae</taxon>
        <taxon>Rugosimonospora</taxon>
    </lineage>
</organism>
<dbReference type="Proteomes" id="UP000642748">
    <property type="component" value="Unassembled WGS sequence"/>
</dbReference>
<dbReference type="Gene3D" id="3.40.710.10">
    <property type="entry name" value="DD-peptidase/beta-lactamase superfamily"/>
    <property type="match status" value="1"/>
</dbReference>
<proteinExistence type="predicted"/>
<evidence type="ECO:0000313" key="3">
    <source>
        <dbReference type="Proteomes" id="UP000642748"/>
    </source>
</evidence>
<dbReference type="AlphaFoldDB" id="A0A8J3QL60"/>
<evidence type="ECO:0000259" key="1">
    <source>
        <dbReference type="Pfam" id="PF00144"/>
    </source>
</evidence>
<dbReference type="InterPro" id="IPR050491">
    <property type="entry name" value="AmpC-like"/>
</dbReference>
<dbReference type="PANTHER" id="PTHR46825:SF9">
    <property type="entry name" value="BETA-LACTAMASE-RELATED DOMAIN-CONTAINING PROTEIN"/>
    <property type="match status" value="1"/>
</dbReference>
<accession>A0A8J3QL60</accession>
<reference evidence="2" key="1">
    <citation type="submission" date="2021-01" db="EMBL/GenBank/DDBJ databases">
        <title>Whole genome shotgun sequence of Rugosimonospora africana NBRC 104875.</title>
        <authorList>
            <person name="Komaki H."/>
            <person name="Tamura T."/>
        </authorList>
    </citation>
    <scope>NUCLEOTIDE SEQUENCE</scope>
    <source>
        <strain evidence="2">NBRC 104875</strain>
    </source>
</reference>
<sequence>MDFIGWRERFEELRRAHGVPGASLAVLADGRVQALATGVLNTGTGVEATTDSLFQIGSITKVYTATAVMQLVEQGLTTLDTPVVEVLPEFRVADADVSARVTLRHLLTHTSGINGDPVIDAGRGDDCLARFVEGCAEVTQCHPLGDRFSYCNAGYSILGRVIERLTGSVWDTALRELVLDPAGLDHSWTLPEDVLRFRAAMGHLRHDDQQRPAPSWGLPRSDGPAGLLCATASDVVTFAKLHADGALPGLAEMRRPQVAVPNTDGTTPAWGLGWTLYDWGRPVHGHDGGTIGQSAVLRVIPDAGVAVALLGNTDVFGAFYRQVFAELLESLCGVTTPAPLAPPDSPVEVELERHVGVYERMGLRAEVSFHDGRLKTRVVRTDVYAVLQPPYETDLVAVADGRFLEQVPGTTRWQPTAFVTAADGTDYLYLGYLALRKLDA</sequence>
<dbReference type="EMBL" id="BONZ01000001">
    <property type="protein sequence ID" value="GIH11839.1"/>
    <property type="molecule type" value="Genomic_DNA"/>
</dbReference>
<keyword evidence="3" id="KW-1185">Reference proteome</keyword>
<evidence type="ECO:0000313" key="2">
    <source>
        <dbReference type="EMBL" id="GIH11839.1"/>
    </source>
</evidence>
<protein>
    <recommendedName>
        <fullName evidence="1">Beta-lactamase-related domain-containing protein</fullName>
    </recommendedName>
</protein>
<dbReference type="PANTHER" id="PTHR46825">
    <property type="entry name" value="D-ALANYL-D-ALANINE-CARBOXYPEPTIDASE/ENDOPEPTIDASE AMPH"/>
    <property type="match status" value="1"/>
</dbReference>
<comment type="caution">
    <text evidence="2">The sequence shown here is derived from an EMBL/GenBank/DDBJ whole genome shotgun (WGS) entry which is preliminary data.</text>
</comment>
<dbReference type="RefSeq" id="WP_203915572.1">
    <property type="nucleotide sequence ID" value="NZ_BONZ01000001.1"/>
</dbReference>
<gene>
    <name evidence="2" type="ORF">Raf01_00110</name>
</gene>
<feature type="domain" description="Beta-lactamase-related" evidence="1">
    <location>
        <begin position="7"/>
        <end position="316"/>
    </location>
</feature>